<dbReference type="SMART" id="SM00355">
    <property type="entry name" value="ZnF_C2H2"/>
    <property type="match status" value="1"/>
</dbReference>
<dbReference type="SUPFAM" id="SSF57667">
    <property type="entry name" value="beta-beta-alpha zinc fingers"/>
    <property type="match status" value="1"/>
</dbReference>
<reference evidence="3" key="1">
    <citation type="submission" date="2020-11" db="EMBL/GenBank/DDBJ databases">
        <authorList>
            <person name="Tran Van P."/>
        </authorList>
    </citation>
    <scope>NUCLEOTIDE SEQUENCE</scope>
</reference>
<dbReference type="FunFam" id="3.30.160.60:FF:003212">
    <property type="entry name" value="Zinc finger protein 367"/>
    <property type="match status" value="1"/>
</dbReference>
<evidence type="ECO:0000256" key="1">
    <source>
        <dbReference type="PROSITE-ProRule" id="PRU00042"/>
    </source>
</evidence>
<dbReference type="PROSITE" id="PS00028">
    <property type="entry name" value="ZINC_FINGER_C2H2_1"/>
    <property type="match status" value="1"/>
</dbReference>
<evidence type="ECO:0000313" key="3">
    <source>
        <dbReference type="EMBL" id="CAD7405476.1"/>
    </source>
</evidence>
<keyword evidence="1" id="KW-0863">Zinc-finger</keyword>
<name>A0A7R9CZS9_TIMPO</name>
<sequence>MLEESASLRARGYELGVLVNGVMSSTTPELHQTWDGSSCCYLSPSMSESMLYLWNWGDEHLKGDESPSSISTACSEAGIRQRTSQLESKRGRPRAEIISHLIVEGSTSPSAIKCTYCNRVFPREKSLQAHLRTHTGTGNISNEKGCDKNVCRNVNIPYVHLLAKQSKTSEIESASSSLHLTSSPISGKSVLADLESSVGPSKQEFLDQVSISGKIRDVQLTNIQNGEQEFQTILKRGATAVITNSRWLTATLSRLGSVSKDDAEHEYRQSMSLVLSLFPGWLRLYSARTQRIFPQHGAACIDDRDSCFHDRPHALLVLSLYSGRAQRRPYIRA</sequence>
<dbReference type="EMBL" id="OD002541">
    <property type="protein sequence ID" value="CAD7405476.1"/>
    <property type="molecule type" value="Genomic_DNA"/>
</dbReference>
<organism evidence="3">
    <name type="scientific">Timema poppense</name>
    <name type="common">Walking stick</name>
    <dbReference type="NCBI Taxonomy" id="170557"/>
    <lineage>
        <taxon>Eukaryota</taxon>
        <taxon>Metazoa</taxon>
        <taxon>Ecdysozoa</taxon>
        <taxon>Arthropoda</taxon>
        <taxon>Hexapoda</taxon>
        <taxon>Insecta</taxon>
        <taxon>Pterygota</taxon>
        <taxon>Neoptera</taxon>
        <taxon>Polyneoptera</taxon>
        <taxon>Phasmatodea</taxon>
        <taxon>Timematodea</taxon>
        <taxon>Timematoidea</taxon>
        <taxon>Timematidae</taxon>
        <taxon>Timema</taxon>
    </lineage>
</organism>
<gene>
    <name evidence="3" type="ORF">TPSB3V08_LOCUS5006</name>
</gene>
<dbReference type="AlphaFoldDB" id="A0A7R9CZS9"/>
<dbReference type="Gene3D" id="3.30.160.60">
    <property type="entry name" value="Classic Zinc Finger"/>
    <property type="match status" value="1"/>
</dbReference>
<protein>
    <recommendedName>
        <fullName evidence="2">C2H2-type domain-containing protein</fullName>
    </recommendedName>
</protein>
<dbReference type="InterPro" id="IPR013087">
    <property type="entry name" value="Znf_C2H2_type"/>
</dbReference>
<dbReference type="InterPro" id="IPR036236">
    <property type="entry name" value="Znf_C2H2_sf"/>
</dbReference>
<accession>A0A7R9CZS9</accession>
<dbReference type="Pfam" id="PF00096">
    <property type="entry name" value="zf-C2H2"/>
    <property type="match status" value="1"/>
</dbReference>
<dbReference type="GO" id="GO:0008270">
    <property type="term" value="F:zinc ion binding"/>
    <property type="evidence" value="ECO:0007669"/>
    <property type="project" value="UniProtKB-KW"/>
</dbReference>
<keyword evidence="1" id="KW-0479">Metal-binding</keyword>
<keyword evidence="1" id="KW-0862">Zinc</keyword>
<dbReference type="PROSITE" id="PS50157">
    <property type="entry name" value="ZINC_FINGER_C2H2_2"/>
    <property type="match status" value="1"/>
</dbReference>
<proteinExistence type="predicted"/>
<feature type="domain" description="C2H2-type" evidence="2">
    <location>
        <begin position="112"/>
        <end position="139"/>
    </location>
</feature>
<evidence type="ECO:0000259" key="2">
    <source>
        <dbReference type="PROSITE" id="PS50157"/>
    </source>
</evidence>